<organism evidence="1 2">
    <name type="scientific">Mycoplasma amphoriforme A39</name>
    <dbReference type="NCBI Taxonomy" id="572419"/>
    <lineage>
        <taxon>Bacteria</taxon>
        <taxon>Bacillati</taxon>
        <taxon>Mycoplasmatota</taxon>
        <taxon>Mollicutes</taxon>
        <taxon>Mycoplasmataceae</taxon>
        <taxon>Mycoplasma</taxon>
    </lineage>
</organism>
<name>A0A292IIA0_9MOLU</name>
<proteinExistence type="predicted"/>
<dbReference type="Proteomes" id="UP000261764">
    <property type="component" value="Chromosome I"/>
</dbReference>
<dbReference type="PROSITE" id="PS51257">
    <property type="entry name" value="PROKAR_LIPOPROTEIN"/>
    <property type="match status" value="1"/>
</dbReference>
<evidence type="ECO:0000313" key="2">
    <source>
        <dbReference type="Proteomes" id="UP000261764"/>
    </source>
</evidence>
<keyword evidence="2" id="KW-1185">Reference proteome</keyword>
<reference evidence="1 2" key="1">
    <citation type="journal article" date="2015" name="Clin. Infect. Dis.">
        <title>Genomic Investigations unmask Mycoplasma amphoriforme, a new respiratory pathogen.</title>
        <authorList>
            <person name="Gillespie S.H."/>
            <person name="Ling C.L."/>
            <person name="Oravcova K."/>
            <person name="Pinheiro M."/>
            <person name="Wells L."/>
            <person name="Bryant J.M."/>
            <person name="McHugh T.D."/>
            <person name="Bebear C."/>
            <person name="Webster D."/>
            <person name="Harris S.R."/>
            <person name="Seth-Smith H.M."/>
            <person name="Thomson N.R."/>
        </authorList>
    </citation>
    <scope>NUCLEOTIDE SEQUENCE [LARGE SCALE GENOMIC DNA]</scope>
    <source>
        <strain evidence="1 2">A39</strain>
    </source>
</reference>
<dbReference type="EMBL" id="HG937516">
    <property type="protein sequence ID" value="CDN40669.1"/>
    <property type="molecule type" value="Genomic_DNA"/>
</dbReference>
<dbReference type="RefSeq" id="WP_343251297.1">
    <property type="nucleotide sequence ID" value="NZ_HG937516.1"/>
</dbReference>
<evidence type="ECO:0008006" key="3">
    <source>
        <dbReference type="Google" id="ProtNLM"/>
    </source>
</evidence>
<dbReference type="AlphaFoldDB" id="A0A292IIA0"/>
<evidence type="ECO:0000313" key="1">
    <source>
        <dbReference type="EMBL" id="CDN40669.1"/>
    </source>
</evidence>
<sequence length="233" mass="26352">MKKLKSTRKIWLTGLAVAVPLVGVIASACSMVGKQEKDSDKRKATAILGHAARNVNTRNQTQLAILVWPTINTLEKVNGQLPLTNRFPTALTTDTTAEVSAEIGPDMNSIVIKIALKKGREGTSYYSATGEIQNTRFEKTFTIYGYLKFQEFISKSMQDALKGWYQEFISKNIQDALKGYQEYNNKSIQDALKGYQEYNNKSIQDALKRLLYPYIDIYINKQNSTCYYCLTNN</sequence>
<dbReference type="KEGG" id="mamp:MAMA39_05520"/>
<protein>
    <recommendedName>
        <fullName evidence="3">Lipoprotein</fullName>
    </recommendedName>
</protein>
<gene>
    <name evidence="1" type="ORF">MAMA39_05520</name>
</gene>
<accession>A0A292IIA0</accession>